<evidence type="ECO:0000256" key="1">
    <source>
        <dbReference type="SAM" id="Phobius"/>
    </source>
</evidence>
<evidence type="ECO:0000313" key="3">
    <source>
        <dbReference type="Proteomes" id="UP000070544"/>
    </source>
</evidence>
<dbReference type="Proteomes" id="UP000070544">
    <property type="component" value="Unassembled WGS sequence"/>
</dbReference>
<name>A0A139AAX6_GONPJ</name>
<keyword evidence="3" id="KW-1185">Reference proteome</keyword>
<dbReference type="PANTHER" id="PTHR37314">
    <property type="entry name" value="SLR0142 PROTEIN"/>
    <property type="match status" value="1"/>
</dbReference>
<dbReference type="OMA" id="HPWRYES"/>
<gene>
    <name evidence="2" type="ORF">M427DRAFT_90914</name>
</gene>
<dbReference type="AlphaFoldDB" id="A0A139AAX6"/>
<organism evidence="2 3">
    <name type="scientific">Gonapodya prolifera (strain JEL478)</name>
    <name type="common">Monoblepharis prolifera</name>
    <dbReference type="NCBI Taxonomy" id="1344416"/>
    <lineage>
        <taxon>Eukaryota</taxon>
        <taxon>Fungi</taxon>
        <taxon>Fungi incertae sedis</taxon>
        <taxon>Chytridiomycota</taxon>
        <taxon>Chytridiomycota incertae sedis</taxon>
        <taxon>Monoblepharidomycetes</taxon>
        <taxon>Monoblepharidales</taxon>
        <taxon>Gonapodyaceae</taxon>
        <taxon>Gonapodya</taxon>
    </lineage>
</organism>
<feature type="transmembrane region" description="Helical" evidence="1">
    <location>
        <begin position="55"/>
        <end position="75"/>
    </location>
</feature>
<keyword evidence="1" id="KW-0812">Transmembrane</keyword>
<feature type="transmembrane region" description="Helical" evidence="1">
    <location>
        <begin position="167"/>
        <end position="188"/>
    </location>
</feature>
<feature type="non-terminal residue" evidence="2">
    <location>
        <position position="221"/>
    </location>
</feature>
<feature type="transmembrane region" description="Helical" evidence="1">
    <location>
        <begin position="12"/>
        <end position="34"/>
    </location>
</feature>
<dbReference type="EMBL" id="KQ965777">
    <property type="protein sequence ID" value="KXS13543.1"/>
    <property type="molecule type" value="Genomic_DNA"/>
</dbReference>
<keyword evidence="1" id="KW-0472">Membrane</keyword>
<keyword evidence="1" id="KW-1133">Transmembrane helix</keyword>
<feature type="transmembrane region" description="Helical" evidence="1">
    <location>
        <begin position="87"/>
        <end position="108"/>
    </location>
</feature>
<proteinExistence type="predicted"/>
<evidence type="ECO:0000313" key="2">
    <source>
        <dbReference type="EMBL" id="KXS13543.1"/>
    </source>
</evidence>
<dbReference type="Pfam" id="PF06912">
    <property type="entry name" value="DUF1275"/>
    <property type="match status" value="1"/>
</dbReference>
<sequence length="221" mass="23473">MKEADMKALMLAGPILSMTAGYINVTGIYSVTVAHHSGNITKIADAIFILDIDNVLLLTGIVVAFFLGAMASGYLTGDNKFKIGRSYGATLLLESFFLLLSWALLGAVKNFGTMCAAFALGVQNAMATQYSGAVLRTTHVTGTVTDIGNIIGQIIRGEKNNAWKLKILVPLLGGYFIGGIIGRAFFLFLSENALLIPTGVTGSVAVYYLTSGYVREASENL</sequence>
<dbReference type="PANTHER" id="PTHR37314:SF4">
    <property type="entry name" value="UPF0700 TRANSMEMBRANE PROTEIN YOAK"/>
    <property type="match status" value="1"/>
</dbReference>
<reference evidence="2 3" key="1">
    <citation type="journal article" date="2015" name="Genome Biol. Evol.">
        <title>Phylogenomic analyses indicate that early fungi evolved digesting cell walls of algal ancestors of land plants.</title>
        <authorList>
            <person name="Chang Y."/>
            <person name="Wang S."/>
            <person name="Sekimoto S."/>
            <person name="Aerts A.L."/>
            <person name="Choi C."/>
            <person name="Clum A."/>
            <person name="LaButti K.M."/>
            <person name="Lindquist E.A."/>
            <person name="Yee Ngan C."/>
            <person name="Ohm R.A."/>
            <person name="Salamov A.A."/>
            <person name="Grigoriev I.V."/>
            <person name="Spatafora J.W."/>
            <person name="Berbee M.L."/>
        </authorList>
    </citation>
    <scope>NUCLEOTIDE SEQUENCE [LARGE SCALE GENOMIC DNA]</scope>
    <source>
        <strain evidence="2 3">JEL478</strain>
    </source>
</reference>
<accession>A0A139AAX6</accession>
<protein>
    <submittedName>
        <fullName evidence="2">DUF1275-domain-containing protein</fullName>
    </submittedName>
</protein>
<dbReference type="InterPro" id="IPR010699">
    <property type="entry name" value="DUF1275"/>
</dbReference>
<feature type="transmembrane region" description="Helical" evidence="1">
    <location>
        <begin position="194"/>
        <end position="214"/>
    </location>
</feature>
<dbReference type="OrthoDB" id="5591616at2759"/>